<accession>A0A1I0ICH3</accession>
<feature type="transmembrane region" description="Helical" evidence="7">
    <location>
        <begin position="21"/>
        <end position="42"/>
    </location>
</feature>
<dbReference type="PROSITE" id="PS50928">
    <property type="entry name" value="ABC_TM1"/>
    <property type="match status" value="1"/>
</dbReference>
<keyword evidence="4 7" id="KW-0812">Transmembrane</keyword>
<gene>
    <name evidence="9" type="ORF">SAMN05216521_103729</name>
</gene>
<evidence type="ECO:0000256" key="5">
    <source>
        <dbReference type="ARBA" id="ARBA00022989"/>
    </source>
</evidence>
<evidence type="ECO:0000256" key="2">
    <source>
        <dbReference type="ARBA" id="ARBA00022448"/>
    </source>
</evidence>
<dbReference type="AlphaFoldDB" id="A0A1I0ICH3"/>
<dbReference type="CDD" id="cd06261">
    <property type="entry name" value="TM_PBP2"/>
    <property type="match status" value="1"/>
</dbReference>
<feature type="transmembrane region" description="Helical" evidence="7">
    <location>
        <begin position="154"/>
        <end position="170"/>
    </location>
</feature>
<evidence type="ECO:0000256" key="4">
    <source>
        <dbReference type="ARBA" id="ARBA00022692"/>
    </source>
</evidence>
<keyword evidence="5 7" id="KW-1133">Transmembrane helix</keyword>
<evidence type="ECO:0000256" key="6">
    <source>
        <dbReference type="ARBA" id="ARBA00023136"/>
    </source>
</evidence>
<dbReference type="GO" id="GO:0005886">
    <property type="term" value="C:plasma membrane"/>
    <property type="evidence" value="ECO:0007669"/>
    <property type="project" value="UniProtKB-SubCell"/>
</dbReference>
<feature type="domain" description="ABC transmembrane type-1" evidence="8">
    <location>
        <begin position="76"/>
        <end position="285"/>
    </location>
</feature>
<dbReference type="PANTHER" id="PTHR30193">
    <property type="entry name" value="ABC TRANSPORTER PERMEASE PROTEIN"/>
    <property type="match status" value="1"/>
</dbReference>
<sequence>MTKVNRRKQCEDSVPLKERMVPWLFLSPSLFFVSIIVLIPLLDAFRRSFFMAASDRFVGFQNYAAVLGNSAFKLAAGNTVKFAVVCIPLLLFISLAVSLLLAAYKETRGIFKTSYLVPMAIPVASIVLLWRVIFHKNGLLNAFFALWEKTPVDWIGSRAAFGVLVFAYLWKNFGYDMVLWLSGLSAINPALYEAAQIDGAGSIRRFVRITFPNLMPTLFTITVLSLLNSFKVFREAYLIAGSYPNDSIYMLQHLFNNWYGNLDVDKMCAGAVMMALFVFVLIMLLQKILNRGDNA</sequence>
<evidence type="ECO:0000256" key="7">
    <source>
        <dbReference type="RuleBase" id="RU363032"/>
    </source>
</evidence>
<comment type="subcellular location">
    <subcellularLocation>
        <location evidence="1 7">Cell membrane</location>
        <topology evidence="1 7">Multi-pass membrane protein</topology>
    </subcellularLocation>
</comment>
<dbReference type="EMBL" id="FOIO01000037">
    <property type="protein sequence ID" value="SET94411.1"/>
    <property type="molecule type" value="Genomic_DNA"/>
</dbReference>
<feature type="transmembrane region" description="Helical" evidence="7">
    <location>
        <begin position="214"/>
        <end position="233"/>
    </location>
</feature>
<organism evidence="9 10">
    <name type="scientific">Enterocloster clostridioformis</name>
    <dbReference type="NCBI Taxonomy" id="1531"/>
    <lineage>
        <taxon>Bacteria</taxon>
        <taxon>Bacillati</taxon>
        <taxon>Bacillota</taxon>
        <taxon>Clostridia</taxon>
        <taxon>Lachnospirales</taxon>
        <taxon>Lachnospiraceae</taxon>
        <taxon>Enterocloster</taxon>
    </lineage>
</organism>
<proteinExistence type="inferred from homology"/>
<dbReference type="InterPro" id="IPR051393">
    <property type="entry name" value="ABC_transporter_permease"/>
</dbReference>
<keyword evidence="3" id="KW-1003">Cell membrane</keyword>
<evidence type="ECO:0000259" key="8">
    <source>
        <dbReference type="PROSITE" id="PS50928"/>
    </source>
</evidence>
<keyword evidence="2 7" id="KW-0813">Transport</keyword>
<evidence type="ECO:0000256" key="3">
    <source>
        <dbReference type="ARBA" id="ARBA00022475"/>
    </source>
</evidence>
<dbReference type="InterPro" id="IPR000515">
    <property type="entry name" value="MetI-like"/>
</dbReference>
<evidence type="ECO:0000313" key="10">
    <source>
        <dbReference type="Proteomes" id="UP000182121"/>
    </source>
</evidence>
<protein>
    <submittedName>
        <fullName evidence="9">Carbohydrate ABC transporter membrane protein 1, CUT1 family</fullName>
    </submittedName>
</protein>
<comment type="caution">
    <text evidence="9">The sequence shown here is derived from an EMBL/GenBank/DDBJ whole genome shotgun (WGS) entry which is preliminary data.</text>
</comment>
<dbReference type="RefSeq" id="WP_022512371.1">
    <property type="nucleotide sequence ID" value="NZ_CAUBLB010000009.1"/>
</dbReference>
<dbReference type="SUPFAM" id="SSF161098">
    <property type="entry name" value="MetI-like"/>
    <property type="match status" value="1"/>
</dbReference>
<dbReference type="Pfam" id="PF00528">
    <property type="entry name" value="BPD_transp_1"/>
    <property type="match status" value="1"/>
</dbReference>
<reference evidence="9 10" key="1">
    <citation type="submission" date="2016-10" db="EMBL/GenBank/DDBJ databases">
        <authorList>
            <person name="Varghese N."/>
            <person name="Submissions S."/>
        </authorList>
    </citation>
    <scope>NUCLEOTIDE SEQUENCE [LARGE SCALE GENOMIC DNA]</scope>
    <source>
        <strain evidence="9 10">NLAE-zl-C196</strain>
    </source>
</reference>
<dbReference type="InterPro" id="IPR035906">
    <property type="entry name" value="MetI-like_sf"/>
</dbReference>
<comment type="similarity">
    <text evidence="7">Belongs to the binding-protein-dependent transport system permease family.</text>
</comment>
<evidence type="ECO:0000313" key="9">
    <source>
        <dbReference type="EMBL" id="SET94411.1"/>
    </source>
</evidence>
<dbReference type="Gene3D" id="1.10.3720.10">
    <property type="entry name" value="MetI-like"/>
    <property type="match status" value="1"/>
</dbReference>
<feature type="transmembrane region" description="Helical" evidence="7">
    <location>
        <begin position="264"/>
        <end position="285"/>
    </location>
</feature>
<feature type="transmembrane region" description="Helical" evidence="7">
    <location>
        <begin position="115"/>
        <end position="134"/>
    </location>
</feature>
<dbReference type="GO" id="GO:0055085">
    <property type="term" value="P:transmembrane transport"/>
    <property type="evidence" value="ECO:0007669"/>
    <property type="project" value="InterPro"/>
</dbReference>
<dbReference type="PANTHER" id="PTHR30193:SF37">
    <property type="entry name" value="INNER MEMBRANE ABC TRANSPORTER PERMEASE PROTEIN YCJO"/>
    <property type="match status" value="1"/>
</dbReference>
<dbReference type="Proteomes" id="UP000182121">
    <property type="component" value="Unassembled WGS sequence"/>
</dbReference>
<name>A0A1I0ICH3_9FIRM</name>
<keyword evidence="6 7" id="KW-0472">Membrane</keyword>
<evidence type="ECO:0000256" key="1">
    <source>
        <dbReference type="ARBA" id="ARBA00004651"/>
    </source>
</evidence>
<feature type="transmembrane region" description="Helical" evidence="7">
    <location>
        <begin position="82"/>
        <end position="103"/>
    </location>
</feature>